<name>A0A0D0D475_9AGAM</name>
<dbReference type="SUPFAM" id="SSF53098">
    <property type="entry name" value="Ribonuclease H-like"/>
    <property type="match status" value="1"/>
</dbReference>
<dbReference type="InterPro" id="IPR012337">
    <property type="entry name" value="RNaseH-like_sf"/>
</dbReference>
<keyword evidence="4" id="KW-1185">Reference proteome</keyword>
<gene>
    <name evidence="3" type="ORF">PAXRUDRAFT_13847</name>
</gene>
<dbReference type="Pfam" id="PF05699">
    <property type="entry name" value="Dimer_Tnp_hAT"/>
    <property type="match status" value="1"/>
</dbReference>
<dbReference type="InParanoid" id="A0A0D0D475"/>
<accession>A0A0D0D475</accession>
<reference evidence="3 4" key="1">
    <citation type="submission" date="2014-04" db="EMBL/GenBank/DDBJ databases">
        <authorList>
            <consortium name="DOE Joint Genome Institute"/>
            <person name="Kuo A."/>
            <person name="Kohler A."/>
            <person name="Jargeat P."/>
            <person name="Nagy L.G."/>
            <person name="Floudas D."/>
            <person name="Copeland A."/>
            <person name="Barry K.W."/>
            <person name="Cichocki N."/>
            <person name="Veneault-Fourrey C."/>
            <person name="LaButti K."/>
            <person name="Lindquist E.A."/>
            <person name="Lipzen A."/>
            <person name="Lundell T."/>
            <person name="Morin E."/>
            <person name="Murat C."/>
            <person name="Sun H."/>
            <person name="Tunlid A."/>
            <person name="Henrissat B."/>
            <person name="Grigoriev I.V."/>
            <person name="Hibbett D.S."/>
            <person name="Martin F."/>
            <person name="Nordberg H.P."/>
            <person name="Cantor M.N."/>
            <person name="Hua S.X."/>
        </authorList>
    </citation>
    <scope>NUCLEOTIDE SEQUENCE [LARGE SCALE GENOMIC DNA]</scope>
    <source>
        <strain evidence="3 4">Ve08.2h10</strain>
    </source>
</reference>
<protein>
    <recommendedName>
        <fullName evidence="2">HAT C-terminal dimerisation domain-containing protein</fullName>
    </recommendedName>
</protein>
<dbReference type="AlphaFoldDB" id="A0A0D0D475"/>
<sequence>MDTAEETDDCHDNSLGASSSKPKKDNMFDTMVTLAPPKSSDLGSKLKHYLCTDVEHVTNAVAWWHKQCAVYPGLSHMALDYLTIPATSINVEHLFSHRALSHLILVKTDNGLAVPALVDVEGDKEALKDGWDSIVL</sequence>
<dbReference type="GO" id="GO:0046983">
    <property type="term" value="F:protein dimerization activity"/>
    <property type="evidence" value="ECO:0007669"/>
    <property type="project" value="InterPro"/>
</dbReference>
<dbReference type="InterPro" id="IPR008906">
    <property type="entry name" value="HATC_C_dom"/>
</dbReference>
<reference evidence="4" key="2">
    <citation type="submission" date="2015-01" db="EMBL/GenBank/DDBJ databases">
        <title>Evolutionary Origins and Diversification of the Mycorrhizal Mutualists.</title>
        <authorList>
            <consortium name="DOE Joint Genome Institute"/>
            <consortium name="Mycorrhizal Genomics Consortium"/>
            <person name="Kohler A."/>
            <person name="Kuo A."/>
            <person name="Nagy L.G."/>
            <person name="Floudas D."/>
            <person name="Copeland A."/>
            <person name="Barry K.W."/>
            <person name="Cichocki N."/>
            <person name="Veneault-Fourrey C."/>
            <person name="LaButti K."/>
            <person name="Lindquist E.A."/>
            <person name="Lipzen A."/>
            <person name="Lundell T."/>
            <person name="Morin E."/>
            <person name="Murat C."/>
            <person name="Riley R."/>
            <person name="Ohm R."/>
            <person name="Sun H."/>
            <person name="Tunlid A."/>
            <person name="Henrissat B."/>
            <person name="Grigoriev I.V."/>
            <person name="Hibbett D.S."/>
            <person name="Martin F."/>
        </authorList>
    </citation>
    <scope>NUCLEOTIDE SEQUENCE [LARGE SCALE GENOMIC DNA]</scope>
    <source>
        <strain evidence="4">Ve08.2h10</strain>
    </source>
</reference>
<evidence type="ECO:0000259" key="2">
    <source>
        <dbReference type="Pfam" id="PF05699"/>
    </source>
</evidence>
<evidence type="ECO:0000313" key="4">
    <source>
        <dbReference type="Proteomes" id="UP000054538"/>
    </source>
</evidence>
<feature type="region of interest" description="Disordered" evidence="1">
    <location>
        <begin position="1"/>
        <end position="24"/>
    </location>
</feature>
<dbReference type="EMBL" id="KN825401">
    <property type="protein sequence ID" value="KIK91312.1"/>
    <property type="molecule type" value="Genomic_DNA"/>
</dbReference>
<evidence type="ECO:0000313" key="3">
    <source>
        <dbReference type="EMBL" id="KIK91312.1"/>
    </source>
</evidence>
<organism evidence="3 4">
    <name type="scientific">Paxillus rubicundulus Ve08.2h10</name>
    <dbReference type="NCBI Taxonomy" id="930991"/>
    <lineage>
        <taxon>Eukaryota</taxon>
        <taxon>Fungi</taxon>
        <taxon>Dikarya</taxon>
        <taxon>Basidiomycota</taxon>
        <taxon>Agaricomycotina</taxon>
        <taxon>Agaricomycetes</taxon>
        <taxon>Agaricomycetidae</taxon>
        <taxon>Boletales</taxon>
        <taxon>Paxilineae</taxon>
        <taxon>Paxillaceae</taxon>
        <taxon>Paxillus</taxon>
    </lineage>
</organism>
<dbReference type="OrthoDB" id="1715602at2759"/>
<dbReference type="Proteomes" id="UP000054538">
    <property type="component" value="Unassembled WGS sequence"/>
</dbReference>
<feature type="domain" description="HAT C-terminal dimerisation" evidence="2">
    <location>
        <begin position="58"/>
        <end position="98"/>
    </location>
</feature>
<evidence type="ECO:0000256" key="1">
    <source>
        <dbReference type="SAM" id="MobiDB-lite"/>
    </source>
</evidence>
<proteinExistence type="predicted"/>
<dbReference type="HOGENOM" id="CLU_009123_13_0_1"/>